<gene>
    <name evidence="1" type="ORF">KIL84_006171</name>
</gene>
<reference evidence="1" key="1">
    <citation type="submission" date="2021-09" db="EMBL/GenBank/DDBJ databases">
        <title>The genome of Mauremys mutica provides insights into the evolution of semi-aquatic lifestyle.</title>
        <authorList>
            <person name="Gong S."/>
            <person name="Gao Y."/>
        </authorList>
    </citation>
    <scope>NUCLEOTIDE SEQUENCE</scope>
    <source>
        <strain evidence="1">MM-2020</strain>
        <tissue evidence="1">Muscle</tissue>
    </source>
</reference>
<dbReference type="Proteomes" id="UP000827986">
    <property type="component" value="Unassembled WGS sequence"/>
</dbReference>
<keyword evidence="2" id="KW-1185">Reference proteome</keyword>
<comment type="caution">
    <text evidence="1">The sequence shown here is derived from an EMBL/GenBank/DDBJ whole genome shotgun (WGS) entry which is preliminary data.</text>
</comment>
<sequence>MMLFTQIMIFSCPRYGKYAPCTSEQASVSSRIRKRCLQEKLAAFLLDRMHNKEKICPNLLGKAGASRPERDFIADLAKQQGNHHVSCTMGTWHLGVVSIEHLQRNDERQPDLLFEPGELGEKKLNAVIRLCRWMPLSGYVTFKMQLVIHHLPFG</sequence>
<accession>A0A9D3X0Z9</accession>
<proteinExistence type="predicted"/>
<name>A0A9D3X0Z9_9SAUR</name>
<protein>
    <submittedName>
        <fullName evidence="1">Uncharacterized protein</fullName>
    </submittedName>
</protein>
<evidence type="ECO:0000313" key="2">
    <source>
        <dbReference type="Proteomes" id="UP000827986"/>
    </source>
</evidence>
<dbReference type="EMBL" id="JAHDVG010000483">
    <property type="protein sequence ID" value="KAH1170553.1"/>
    <property type="molecule type" value="Genomic_DNA"/>
</dbReference>
<organism evidence="1 2">
    <name type="scientific">Mauremys mutica</name>
    <name type="common">yellowpond turtle</name>
    <dbReference type="NCBI Taxonomy" id="74926"/>
    <lineage>
        <taxon>Eukaryota</taxon>
        <taxon>Metazoa</taxon>
        <taxon>Chordata</taxon>
        <taxon>Craniata</taxon>
        <taxon>Vertebrata</taxon>
        <taxon>Euteleostomi</taxon>
        <taxon>Archelosauria</taxon>
        <taxon>Testudinata</taxon>
        <taxon>Testudines</taxon>
        <taxon>Cryptodira</taxon>
        <taxon>Durocryptodira</taxon>
        <taxon>Testudinoidea</taxon>
        <taxon>Geoemydidae</taxon>
        <taxon>Geoemydinae</taxon>
        <taxon>Mauremys</taxon>
    </lineage>
</organism>
<evidence type="ECO:0000313" key="1">
    <source>
        <dbReference type="EMBL" id="KAH1170553.1"/>
    </source>
</evidence>
<dbReference type="AlphaFoldDB" id="A0A9D3X0Z9"/>